<keyword evidence="3" id="KW-1185">Reference proteome</keyword>
<reference evidence="2 3" key="1">
    <citation type="submission" date="2018-05" db="EMBL/GenBank/DDBJ databases">
        <title>Complete genome sequences of Streptococcus sobrinus.</title>
        <authorList>
            <person name="Sales M."/>
            <person name="Jensen P.A."/>
        </authorList>
    </citation>
    <scope>NUCLEOTIDE SEQUENCE [LARGE SCALE GENOMIC DNA]</scope>
    <source>
        <strain evidence="2 3">SL1</strain>
    </source>
</reference>
<dbReference type="InterPro" id="IPR029044">
    <property type="entry name" value="Nucleotide-diphossugar_trans"/>
</dbReference>
<dbReference type="GeneID" id="93923620"/>
<dbReference type="EMBL" id="CP029490">
    <property type="protein sequence ID" value="AWN20504.1"/>
    <property type="molecule type" value="Genomic_DNA"/>
</dbReference>
<organism evidence="2 3">
    <name type="scientific">Streptococcus sobrinus</name>
    <dbReference type="NCBI Taxonomy" id="1310"/>
    <lineage>
        <taxon>Bacteria</taxon>
        <taxon>Bacillati</taxon>
        <taxon>Bacillota</taxon>
        <taxon>Bacilli</taxon>
        <taxon>Lactobacillales</taxon>
        <taxon>Streptococcaceae</taxon>
        <taxon>Streptococcus</taxon>
    </lineage>
</organism>
<sequence length="346" mass="40603">MSNLMVSIICTSYNYAEFIERAIDSFLAQEVDFPYEIILVDDCSTDNSRAIIQSYAQKHPDLIRVFLNEENKGITRTWIDICKEVRGKYIARCDADDYWIDPKKLQKQVDLLEANPDSKWCNTSFNIVDENDQVTAEDVFKNGPIAYANTYEKMLATKGMTLASSWLVETKMMQEVNEIIDPTSVDDGFPMQLEFFRRTTISFVPEPTVAYRMTSDSDSRPQSEEKMLHRIDGLLKTQLEYLDKYPDQDMAEMTDILVRHDAKQEKRIYYLSREFHQQKEKIDELLGEVQNTHNLLKQEVNSSLEAHKLLDQERAEKAHWQSEYQKVITSKRWTIPTKIINFFRRK</sequence>
<proteinExistence type="predicted"/>
<dbReference type="Gene3D" id="3.90.550.10">
    <property type="entry name" value="Spore Coat Polysaccharide Biosynthesis Protein SpsA, Chain A"/>
    <property type="match status" value="1"/>
</dbReference>
<feature type="domain" description="Glycosyltransferase 2-like" evidence="1">
    <location>
        <begin position="7"/>
        <end position="131"/>
    </location>
</feature>
<dbReference type="SUPFAM" id="SSF53448">
    <property type="entry name" value="Nucleotide-diphospho-sugar transferases"/>
    <property type="match status" value="1"/>
</dbReference>
<dbReference type="PANTHER" id="PTHR22916">
    <property type="entry name" value="GLYCOSYLTRANSFERASE"/>
    <property type="match status" value="1"/>
</dbReference>
<name>A0ABN5LRS3_9STRE</name>
<dbReference type="GO" id="GO:0016740">
    <property type="term" value="F:transferase activity"/>
    <property type="evidence" value="ECO:0007669"/>
    <property type="project" value="UniProtKB-KW"/>
</dbReference>
<evidence type="ECO:0000259" key="1">
    <source>
        <dbReference type="Pfam" id="PF00535"/>
    </source>
</evidence>
<evidence type="ECO:0000313" key="3">
    <source>
        <dbReference type="Proteomes" id="UP000245369"/>
    </source>
</evidence>
<gene>
    <name evidence="2" type="ORF">DK182_03700</name>
</gene>
<dbReference type="RefSeq" id="WP_002960782.1">
    <property type="nucleotide sequence ID" value="NZ_CP029490.1"/>
</dbReference>
<evidence type="ECO:0000313" key="2">
    <source>
        <dbReference type="EMBL" id="AWN20504.1"/>
    </source>
</evidence>
<dbReference type="Pfam" id="PF00535">
    <property type="entry name" value="Glycos_transf_2"/>
    <property type="match status" value="1"/>
</dbReference>
<dbReference type="Proteomes" id="UP000245369">
    <property type="component" value="Chromosome"/>
</dbReference>
<dbReference type="PANTHER" id="PTHR22916:SF3">
    <property type="entry name" value="UDP-GLCNAC:BETAGAL BETA-1,3-N-ACETYLGLUCOSAMINYLTRANSFERASE-LIKE PROTEIN 1"/>
    <property type="match status" value="1"/>
</dbReference>
<dbReference type="InterPro" id="IPR001173">
    <property type="entry name" value="Glyco_trans_2-like"/>
</dbReference>
<protein>
    <submittedName>
        <fullName evidence="2">Glycosyl transferase</fullName>
    </submittedName>
</protein>
<keyword evidence="2" id="KW-0808">Transferase</keyword>
<accession>A0ABN5LRS3</accession>